<name>A0A5M3MTE5_CONPW</name>
<dbReference type="AlphaFoldDB" id="A0A5M3MTE5"/>
<evidence type="ECO:0000256" key="1">
    <source>
        <dbReference type="RuleBase" id="RU000487"/>
    </source>
</evidence>
<protein>
    <submittedName>
        <fullName evidence="2">Actin 5C</fullName>
    </submittedName>
</protein>
<dbReference type="InterPro" id="IPR043129">
    <property type="entry name" value="ATPase_NBD"/>
</dbReference>
<sequence length="370" mass="41430">MHLNQIGFTLGTHYYLQQVARYINVFLVSNSHEAQSQRDALALKYPMEHGLITDWNAMEKIWNHIFDNEMKIISQNHPMVLTETVFNPKAHREKMTQIMFETFGTPAFYVGMRSIFSLYAAGRTTGLIVNSGEEMTFTAPVYEGFLLPRATLELPLAGADVTLYIVRKLKERECSFTAVASPELIRATACCIKEELCYVACRFDEEMQAASQSSSLAKDYELPDKQRITLGSERFCASEVLFQPRVLGPNGLGIHEAVKHSISTCDPDIRRDLYSSILLTGGTTMLPGFADRLQIETSRLAPSHVQVIAPPHRQHSAWIGGSVLASLDVFQDIAISAKEYDEYGPGIVHRSKSLLRPQPVKALNTIIECL</sequence>
<proteinExistence type="inferred from homology"/>
<reference evidence="3" key="1">
    <citation type="journal article" date="2012" name="Science">
        <title>The Paleozoic origin of enzymatic lignin decomposition reconstructed from 31 fungal genomes.</title>
        <authorList>
            <person name="Floudas D."/>
            <person name="Binder M."/>
            <person name="Riley R."/>
            <person name="Barry K."/>
            <person name="Blanchette R.A."/>
            <person name="Henrissat B."/>
            <person name="Martinez A.T."/>
            <person name="Otillar R."/>
            <person name="Spatafora J.W."/>
            <person name="Yadav J.S."/>
            <person name="Aerts A."/>
            <person name="Benoit I."/>
            <person name="Boyd A."/>
            <person name="Carlson A."/>
            <person name="Copeland A."/>
            <person name="Coutinho P.M."/>
            <person name="de Vries R.P."/>
            <person name="Ferreira P."/>
            <person name="Findley K."/>
            <person name="Foster B."/>
            <person name="Gaskell J."/>
            <person name="Glotzer D."/>
            <person name="Gorecki P."/>
            <person name="Heitman J."/>
            <person name="Hesse C."/>
            <person name="Hori C."/>
            <person name="Igarashi K."/>
            <person name="Jurgens J.A."/>
            <person name="Kallen N."/>
            <person name="Kersten P."/>
            <person name="Kohler A."/>
            <person name="Kuees U."/>
            <person name="Kumar T.K.A."/>
            <person name="Kuo A."/>
            <person name="LaButti K."/>
            <person name="Larrondo L.F."/>
            <person name="Lindquist E."/>
            <person name="Ling A."/>
            <person name="Lombard V."/>
            <person name="Lucas S."/>
            <person name="Lundell T."/>
            <person name="Martin R."/>
            <person name="McLaughlin D.J."/>
            <person name="Morgenstern I."/>
            <person name="Morin E."/>
            <person name="Murat C."/>
            <person name="Nagy L.G."/>
            <person name="Nolan M."/>
            <person name="Ohm R.A."/>
            <person name="Patyshakuliyeva A."/>
            <person name="Rokas A."/>
            <person name="Ruiz-Duenas F.J."/>
            <person name="Sabat G."/>
            <person name="Salamov A."/>
            <person name="Samejima M."/>
            <person name="Schmutz J."/>
            <person name="Slot J.C."/>
            <person name="St John F."/>
            <person name="Stenlid J."/>
            <person name="Sun H."/>
            <person name="Sun S."/>
            <person name="Syed K."/>
            <person name="Tsang A."/>
            <person name="Wiebenga A."/>
            <person name="Young D."/>
            <person name="Pisabarro A."/>
            <person name="Eastwood D.C."/>
            <person name="Martin F."/>
            <person name="Cullen D."/>
            <person name="Grigoriev I.V."/>
            <person name="Hibbett D.S."/>
        </authorList>
    </citation>
    <scope>NUCLEOTIDE SEQUENCE [LARGE SCALE GENOMIC DNA]</scope>
    <source>
        <strain evidence="3">RWD-64-598 SS2</strain>
    </source>
</reference>
<gene>
    <name evidence="2" type="ORF">CONPUDRAFT_54223</name>
</gene>
<dbReference type="SUPFAM" id="SSF53067">
    <property type="entry name" value="Actin-like ATPase domain"/>
    <property type="match status" value="2"/>
</dbReference>
<dbReference type="SMART" id="SM00268">
    <property type="entry name" value="ACTIN"/>
    <property type="match status" value="1"/>
</dbReference>
<dbReference type="OrthoDB" id="5132116at2759"/>
<dbReference type="PRINTS" id="PR00190">
    <property type="entry name" value="ACTIN"/>
</dbReference>
<accession>A0A5M3MTE5</accession>
<evidence type="ECO:0000313" key="3">
    <source>
        <dbReference type="Proteomes" id="UP000053558"/>
    </source>
</evidence>
<dbReference type="Pfam" id="PF00022">
    <property type="entry name" value="Actin"/>
    <property type="match status" value="1"/>
</dbReference>
<evidence type="ECO:0000313" key="2">
    <source>
        <dbReference type="EMBL" id="EIW81935.1"/>
    </source>
</evidence>
<organism evidence="2 3">
    <name type="scientific">Coniophora puteana (strain RWD-64-598)</name>
    <name type="common">Brown rot fungus</name>
    <dbReference type="NCBI Taxonomy" id="741705"/>
    <lineage>
        <taxon>Eukaryota</taxon>
        <taxon>Fungi</taxon>
        <taxon>Dikarya</taxon>
        <taxon>Basidiomycota</taxon>
        <taxon>Agaricomycotina</taxon>
        <taxon>Agaricomycetes</taxon>
        <taxon>Agaricomycetidae</taxon>
        <taxon>Boletales</taxon>
        <taxon>Coniophorineae</taxon>
        <taxon>Coniophoraceae</taxon>
        <taxon>Coniophora</taxon>
    </lineage>
</organism>
<dbReference type="InterPro" id="IPR004000">
    <property type="entry name" value="Actin"/>
</dbReference>
<dbReference type="OMA" id="ERFCASE"/>
<dbReference type="RefSeq" id="XP_007767371.1">
    <property type="nucleotide sequence ID" value="XM_007769181.1"/>
</dbReference>
<dbReference type="EMBL" id="JH711577">
    <property type="protein sequence ID" value="EIW81935.1"/>
    <property type="molecule type" value="Genomic_DNA"/>
</dbReference>
<comment type="caution">
    <text evidence="2">The sequence shown here is derived from an EMBL/GenBank/DDBJ whole genome shotgun (WGS) entry which is preliminary data.</text>
</comment>
<comment type="similarity">
    <text evidence="1">Belongs to the actin family.</text>
</comment>
<dbReference type="GeneID" id="19207646"/>
<dbReference type="PANTHER" id="PTHR11937">
    <property type="entry name" value="ACTIN"/>
    <property type="match status" value="1"/>
</dbReference>
<dbReference type="FunFam" id="3.30.420.40:FF:000050">
    <property type="entry name" value="Actin, alpha skeletal muscle"/>
    <property type="match status" value="1"/>
</dbReference>
<dbReference type="Gene3D" id="3.90.640.10">
    <property type="entry name" value="Actin, Chain A, domain 4"/>
    <property type="match status" value="1"/>
</dbReference>
<dbReference type="Proteomes" id="UP000053558">
    <property type="component" value="Unassembled WGS sequence"/>
</dbReference>
<keyword evidence="3" id="KW-1185">Reference proteome</keyword>
<dbReference type="Gene3D" id="3.30.420.40">
    <property type="match status" value="2"/>
</dbReference>
<dbReference type="KEGG" id="cput:CONPUDRAFT_54223"/>